<evidence type="ECO:0000313" key="3">
    <source>
        <dbReference type="EMBL" id="AMP99722.1"/>
    </source>
</evidence>
<sequence>MKLGYVDFELNDQIIQAVGNTILHSVWQGAILGVLIGCLAIFGKKLSSNLRYTILVGLLFIAGFVTCVTFIAQLDNSTDESEGLIGYIKEVTPIRENGFETELHYAGANKSIDFSGLILHYFKVYKKNVVLFWFFIVCAKSVQLMMGINSIYHLRKKKIYAVEKYWQGKIKQLCSEMNIKQAVSLFESELAKVPMVIGHFKPFILIPIGLVNALSEDKVEAVLIHELAHIRRNDFLVNILQTLMEVMFFFNPAILWVSALIKVERENCCDDITIKQTNNKINYIQAIVSCKEYQAPVPALSMAFKRNSAELLNRVKRLAGVPDSSLKNIERIILTLCLLSTLLVTMAFSVKTSINTEDSHQLFISKSSPLAYRGNNVERVSAKELIAELMHRGLIKNKNNFKVRLTNEGLFIDGIKQSKTLHKRVMQMYVKDPNRKLSFTKSVSID</sequence>
<protein>
    <submittedName>
        <fullName evidence="3">Peptidase M56 BlaR1</fullName>
    </submittedName>
</protein>
<feature type="transmembrane region" description="Helical" evidence="1">
    <location>
        <begin position="22"/>
        <end position="42"/>
    </location>
</feature>
<dbReference type="Pfam" id="PF05569">
    <property type="entry name" value="Peptidase_M56"/>
    <property type="match status" value="1"/>
</dbReference>
<dbReference type="PANTHER" id="PTHR34978:SF3">
    <property type="entry name" value="SLR0241 PROTEIN"/>
    <property type="match status" value="1"/>
</dbReference>
<name>A0A127VEF1_9SPHI</name>
<keyword evidence="1" id="KW-1133">Transmembrane helix</keyword>
<dbReference type="PATRIC" id="fig|188932.3.peg.2965"/>
<keyword evidence="1" id="KW-0472">Membrane</keyword>
<keyword evidence="4" id="KW-1185">Reference proteome</keyword>
<dbReference type="Gene3D" id="3.30.2010.10">
    <property type="entry name" value="Metalloproteases ('zincins'), catalytic domain"/>
    <property type="match status" value="1"/>
</dbReference>
<dbReference type="EMBL" id="CP014504">
    <property type="protein sequence ID" value="AMP99722.1"/>
    <property type="molecule type" value="Genomic_DNA"/>
</dbReference>
<keyword evidence="1" id="KW-0812">Transmembrane</keyword>
<reference evidence="3 4" key="1">
    <citation type="submission" date="2016-03" db="EMBL/GenBank/DDBJ databases">
        <title>Complete genome sequence of Pedobacter cryoconitis PAMC 27485.</title>
        <authorList>
            <person name="Lee J."/>
            <person name="Kim O.-S."/>
        </authorList>
    </citation>
    <scope>NUCLEOTIDE SEQUENCE [LARGE SCALE GENOMIC DNA]</scope>
    <source>
        <strain evidence="3 4">PAMC 27485</strain>
    </source>
</reference>
<evidence type="ECO:0000259" key="2">
    <source>
        <dbReference type="Pfam" id="PF05569"/>
    </source>
</evidence>
<proteinExistence type="predicted"/>
<dbReference type="Proteomes" id="UP000071561">
    <property type="component" value="Chromosome"/>
</dbReference>
<accession>A0A127VEF1</accession>
<dbReference type="OrthoDB" id="15218at2"/>
<dbReference type="InterPro" id="IPR052173">
    <property type="entry name" value="Beta-lactam_resp_regulator"/>
</dbReference>
<evidence type="ECO:0000256" key="1">
    <source>
        <dbReference type="SAM" id="Phobius"/>
    </source>
</evidence>
<gene>
    <name evidence="3" type="ORF">AY601_2844</name>
</gene>
<organism evidence="3 4">
    <name type="scientific">Pedobacter cryoconitis</name>
    <dbReference type="NCBI Taxonomy" id="188932"/>
    <lineage>
        <taxon>Bacteria</taxon>
        <taxon>Pseudomonadati</taxon>
        <taxon>Bacteroidota</taxon>
        <taxon>Sphingobacteriia</taxon>
        <taxon>Sphingobacteriales</taxon>
        <taxon>Sphingobacteriaceae</taxon>
        <taxon>Pedobacter</taxon>
    </lineage>
</organism>
<feature type="transmembrane region" description="Helical" evidence="1">
    <location>
        <begin position="130"/>
        <end position="152"/>
    </location>
</feature>
<dbReference type="RefSeq" id="WP_068402136.1">
    <property type="nucleotide sequence ID" value="NZ_CP014504.1"/>
</dbReference>
<feature type="transmembrane region" description="Helical" evidence="1">
    <location>
        <begin position="54"/>
        <end position="74"/>
    </location>
</feature>
<dbReference type="CDD" id="cd07341">
    <property type="entry name" value="M56_BlaR1_MecR1_like"/>
    <property type="match status" value="1"/>
</dbReference>
<dbReference type="PANTHER" id="PTHR34978">
    <property type="entry name" value="POSSIBLE SENSOR-TRANSDUCER PROTEIN BLAR"/>
    <property type="match status" value="1"/>
</dbReference>
<evidence type="ECO:0000313" key="4">
    <source>
        <dbReference type="Proteomes" id="UP000071561"/>
    </source>
</evidence>
<dbReference type="InterPro" id="IPR008756">
    <property type="entry name" value="Peptidase_M56"/>
</dbReference>
<dbReference type="AlphaFoldDB" id="A0A127VEF1"/>
<feature type="domain" description="Peptidase M56" evidence="2">
    <location>
        <begin position="128"/>
        <end position="316"/>
    </location>
</feature>
<feature type="transmembrane region" description="Helical" evidence="1">
    <location>
        <begin position="235"/>
        <end position="257"/>
    </location>
</feature>
<dbReference type="KEGG" id="pcm:AY601_2844"/>